<protein>
    <recommendedName>
        <fullName evidence="2">La-related protein 1</fullName>
    </recommendedName>
</protein>
<dbReference type="SUPFAM" id="SSF46785">
    <property type="entry name" value="Winged helix' DNA-binding domain"/>
    <property type="match status" value="1"/>
</dbReference>
<feature type="domain" description="HTH La-type RNA-binding" evidence="5">
    <location>
        <begin position="715"/>
        <end position="806"/>
    </location>
</feature>
<dbReference type="FunFam" id="1.10.10.10:FF:000131">
    <property type="entry name" value="la-related protein 1B isoform X2"/>
    <property type="match status" value="1"/>
</dbReference>
<dbReference type="Pfam" id="PF05383">
    <property type="entry name" value="La"/>
    <property type="match status" value="1"/>
</dbReference>
<dbReference type="GO" id="GO:0010494">
    <property type="term" value="C:cytoplasmic stress granule"/>
    <property type="evidence" value="ECO:0007669"/>
    <property type="project" value="TreeGrafter"/>
</dbReference>
<feature type="region of interest" description="Disordered" evidence="4">
    <location>
        <begin position="920"/>
        <end position="1078"/>
    </location>
</feature>
<reference evidence="7 8" key="1">
    <citation type="submission" date="2025-04" db="UniProtKB">
        <authorList>
            <consortium name="RefSeq"/>
        </authorList>
    </citation>
    <scope>IDENTIFICATION</scope>
    <source>
        <strain evidence="7 8">Mau12</strain>
        <tissue evidence="7 8">Whole Body</tissue>
    </source>
</reference>
<feature type="compositionally biased region" description="Low complexity" evidence="4">
    <location>
        <begin position="1614"/>
        <end position="1675"/>
    </location>
</feature>
<evidence type="ECO:0000256" key="2">
    <source>
        <dbReference type="ARBA" id="ARBA00072183"/>
    </source>
</evidence>
<dbReference type="SMART" id="SM00715">
    <property type="entry name" value="LA"/>
    <property type="match status" value="1"/>
</dbReference>
<dbReference type="InterPro" id="IPR045180">
    <property type="entry name" value="La_dom_prot"/>
</dbReference>
<feature type="compositionally biased region" description="Gly residues" evidence="4">
    <location>
        <begin position="624"/>
        <end position="635"/>
    </location>
</feature>
<feature type="region of interest" description="Disordered" evidence="4">
    <location>
        <begin position="1243"/>
        <end position="1266"/>
    </location>
</feature>
<dbReference type="GeneID" id="117145492"/>
<feature type="compositionally biased region" description="Low complexity" evidence="4">
    <location>
        <begin position="935"/>
        <end position="947"/>
    </location>
</feature>
<name>A0A6P8KV07_DROMA</name>
<dbReference type="GO" id="GO:0045727">
    <property type="term" value="P:positive regulation of translation"/>
    <property type="evidence" value="ECO:0007669"/>
    <property type="project" value="TreeGrafter"/>
</dbReference>
<dbReference type="PANTHER" id="PTHR22792">
    <property type="entry name" value="LUPUS LA PROTEIN-RELATED"/>
    <property type="match status" value="1"/>
</dbReference>
<feature type="compositionally biased region" description="Low complexity" evidence="4">
    <location>
        <begin position="973"/>
        <end position="1075"/>
    </location>
</feature>
<accession>A0A6P8KV07</accession>
<feature type="compositionally biased region" description="Low complexity" evidence="4">
    <location>
        <begin position="429"/>
        <end position="485"/>
    </location>
</feature>
<keyword evidence="1 3" id="KW-0694">RNA-binding</keyword>
<feature type="compositionally biased region" description="Low complexity" evidence="4">
    <location>
        <begin position="178"/>
        <end position="209"/>
    </location>
</feature>
<feature type="compositionally biased region" description="Basic and acidic residues" evidence="4">
    <location>
        <begin position="552"/>
        <end position="562"/>
    </location>
</feature>
<dbReference type="PROSITE" id="PS50961">
    <property type="entry name" value="HTH_LA"/>
    <property type="match status" value="1"/>
</dbReference>
<dbReference type="Proteomes" id="UP000515162">
    <property type="component" value="Chromosome 3R"/>
</dbReference>
<dbReference type="CTD" id="53567"/>
<dbReference type="RefSeq" id="XP_033167061.1">
    <property type="nucleotide sequence ID" value="XM_033311170.1"/>
</dbReference>
<dbReference type="SMART" id="SM00684">
    <property type="entry name" value="DM15"/>
    <property type="match status" value="3"/>
</dbReference>
<dbReference type="PANTHER" id="PTHR22792:SF132">
    <property type="entry name" value="LA-RELATED PROTEIN 1"/>
    <property type="match status" value="1"/>
</dbReference>
<keyword evidence="6" id="KW-1185">Reference proteome</keyword>
<feature type="compositionally biased region" description="Pro residues" evidence="4">
    <location>
        <begin position="252"/>
        <end position="265"/>
    </location>
</feature>
<evidence type="ECO:0000259" key="5">
    <source>
        <dbReference type="PROSITE" id="PS50961"/>
    </source>
</evidence>
<feature type="compositionally biased region" description="Polar residues" evidence="4">
    <location>
        <begin position="1568"/>
        <end position="1595"/>
    </location>
</feature>
<feature type="region of interest" description="Disordered" evidence="4">
    <location>
        <begin position="1533"/>
        <end position="1675"/>
    </location>
</feature>
<feature type="region of interest" description="Disordered" evidence="4">
    <location>
        <begin position="1290"/>
        <end position="1310"/>
    </location>
</feature>
<proteinExistence type="predicted"/>
<gene>
    <name evidence="7 8" type="primary">LOC117145492</name>
</gene>
<feature type="compositionally biased region" description="Low complexity" evidence="4">
    <location>
        <begin position="1291"/>
        <end position="1309"/>
    </location>
</feature>
<feature type="compositionally biased region" description="Basic and acidic residues" evidence="4">
    <location>
        <begin position="493"/>
        <end position="502"/>
    </location>
</feature>
<dbReference type="GO" id="GO:0008187">
    <property type="term" value="F:poly-pyrimidine tract binding"/>
    <property type="evidence" value="ECO:0007669"/>
    <property type="project" value="UniProtKB-ARBA"/>
</dbReference>
<evidence type="ECO:0000313" key="6">
    <source>
        <dbReference type="Proteomes" id="UP000515162"/>
    </source>
</evidence>
<evidence type="ECO:0000256" key="1">
    <source>
        <dbReference type="ARBA" id="ARBA00022884"/>
    </source>
</evidence>
<evidence type="ECO:0000256" key="4">
    <source>
        <dbReference type="SAM" id="MobiDB-lite"/>
    </source>
</evidence>
<feature type="compositionally biased region" description="Low complexity" evidence="4">
    <location>
        <begin position="294"/>
        <end position="384"/>
    </location>
</feature>
<evidence type="ECO:0000256" key="3">
    <source>
        <dbReference type="PROSITE-ProRule" id="PRU00332"/>
    </source>
</evidence>
<sequence>MSSKEETPSAGGAAPVATVAASGSATTSYANVVQNLETKKSGASSTTTTTARATVDNKENQPNLKSFKSWSEEAAAAEAAGEAPSAGSISLAQTGEKRAAASGGDNTAENSSELDDNNDFVPVLSHHRRDRKKARKEKPRDQPPAGGRGDGQKPQQAGGRRITGSSDTERKPVRPRASRGGSPRKSAAGAAGAAGSNAGAVSSAAPGGPKVHKDRKDTSPSASIEGAGSSGNEAKSADGDQQAGEKGAAGAAPPPKRFIAAPPPKVNAWKISAKQSGSPKAGTSPLDKRVLQPKAQQQQQTKQTASQNNNAQNTASNKKTQQQQQPQQGATTTTQTTTAAATAAVASTSAAAETSSAAAVAAATTETATTTTVDASQSDALAKVVVKDKKKVNQKASDFSNVGDWPTLIGGTSGSGKATSNEPKRNPTKKQQSAKTAAAVAASSNTTSSEVATESNVAGTTSSSNSNPSSSSTTTNTTTNSQATTAPVASTSHDAKAQRDAEPAANSAAGATSTAAGPALTKKLPKHKWRPLPIDLAKSSRPKPIGGRPNRRFSDDIADQRRPPRVYYERQPGAGGAGVESRHPHAGRHPYGSRPATATSERVDSWRSSSSTTTAAFDEQRSGAAGGAGAAGAGVGSATRGPRRYRTPYRGGRQGRGGFSRQGPGRPTHRIPRHLLASGEYANYLPADAAGADSQSSYVLMGTHYFGNVPAAYIELDANSIKEAIKKQVEYYFSVDNLTGDFFLRRKMDPEGYIPVTLIASFHRVLALTTDVAVIVNAIKESDKLELFEGYKVRTKTTPTTWPITEVPEVTEGEQKAIGILEQDQLEQNDGQEKLEEETEADSPPPILTSAMATKPLNTIPPPPVPRNPQNLVPKMLQDKQQSRSSTIAALNSVNAISALTQQVEGGAAELAGHLSGLAESVKPKSTSTPDKRSAASAGNGAGSAAALVAEPEGMWKEVKRRSKTNAIKENATTPPQQQQPPLSQTLNNNNDNVKTNNTSSKSKSSSNNAPSNASSSATVCVTTNNASSATKATTKTTTTSTATTTTNNNIKSGNAAYSKTHSKSSSKTAAPPSAQCHAEKEELDFQFDEELMDPLPPGTGRINNFTENFSDDDESDYEFADRDINKLLIVAQVGRAPKHEGYDRTADFTSRTKITQDLENIINDGLVNYEEDLWTTTNVVADYKTVNVISQADFEKLAGGRNKSVLPPQVVPPPPPFEEDLDETLVGDTTLNSTLNNTLKSRRARFYAAPNSHSIDPRTPRKRKLRHTANPPVEAHVGWLLDTVEHRPRTTSMGSSAGTSPTASSYGSFGSSVPQSLPVFQHPSHALLKENNFTQQAYHKYHSRCLKERRRLGYGQSQEMNTLYRFWSFFLRENFNKSMYNEFRSLALEDAGNGFRYGLECLFRFFSYGLEKKFRPNVYQDFQDETVADYETGQLYGLEKFWAFLKYYKNGEKLEVQPKLAEYLKSFKNIEDFRVVEPEINEMLQGVGSLNPGRQLNRHRSVSESDGTAVIAAGGRRLNTTITNRSDYVGRLMQQQHQQQQQQQQHHQYQQGYGGYNQQQNRRRTGSFGSSTVRIRSGSLGNKPQVANRNQGSQHELRRGGSNSGLAPHKRQQQQQQKPKPGAGSQTGSARATTSAAATAAAAAAASAATSTAAGTAAATPAVTVSSGSSSSQK</sequence>
<dbReference type="InterPro" id="IPR036390">
    <property type="entry name" value="WH_DNA-bd_sf"/>
</dbReference>
<feature type="compositionally biased region" description="Low complexity" evidence="4">
    <location>
        <begin position="239"/>
        <end position="251"/>
    </location>
</feature>
<dbReference type="InterPro" id="IPR036388">
    <property type="entry name" value="WH-like_DNA-bd_sf"/>
</dbReference>
<feature type="compositionally biased region" description="Low complexity" evidence="4">
    <location>
        <begin position="72"/>
        <end position="88"/>
    </location>
</feature>
<dbReference type="InterPro" id="IPR006607">
    <property type="entry name" value="DM15"/>
</dbReference>
<dbReference type="Gene3D" id="1.10.10.10">
    <property type="entry name" value="Winged helix-like DNA-binding domain superfamily/Winged helix DNA-binding domain"/>
    <property type="match status" value="1"/>
</dbReference>
<dbReference type="GO" id="GO:0005829">
    <property type="term" value="C:cytosol"/>
    <property type="evidence" value="ECO:0007669"/>
    <property type="project" value="TreeGrafter"/>
</dbReference>
<feature type="compositionally biased region" description="Low complexity" evidence="4">
    <location>
        <begin position="1535"/>
        <end position="1561"/>
    </location>
</feature>
<dbReference type="InterPro" id="IPR006630">
    <property type="entry name" value="La_HTH"/>
</dbReference>
<dbReference type="RefSeq" id="XP_033167060.1">
    <property type="nucleotide sequence ID" value="XM_033311169.1"/>
</dbReference>
<feature type="compositionally biased region" description="Basic residues" evidence="4">
    <location>
        <begin position="125"/>
        <end position="137"/>
    </location>
</feature>
<dbReference type="Pfam" id="PF21071">
    <property type="entry name" value="LARP1_HEAT"/>
    <property type="match status" value="1"/>
</dbReference>
<feature type="region of interest" description="Disordered" evidence="4">
    <location>
        <begin position="823"/>
        <end position="872"/>
    </location>
</feature>
<evidence type="ECO:0000313" key="7">
    <source>
        <dbReference type="RefSeq" id="XP_033167060.1"/>
    </source>
</evidence>
<feature type="region of interest" description="Disordered" evidence="4">
    <location>
        <begin position="36"/>
        <end position="671"/>
    </location>
</feature>
<dbReference type="GO" id="GO:0000339">
    <property type="term" value="F:RNA cap binding"/>
    <property type="evidence" value="ECO:0007669"/>
    <property type="project" value="InterPro"/>
</dbReference>
<dbReference type="GO" id="GO:0048255">
    <property type="term" value="P:mRNA stabilization"/>
    <property type="evidence" value="ECO:0007669"/>
    <property type="project" value="InterPro"/>
</dbReference>
<organism evidence="6 8">
    <name type="scientific">Drosophila mauritiana</name>
    <name type="common">Fruit fly</name>
    <dbReference type="NCBI Taxonomy" id="7226"/>
    <lineage>
        <taxon>Eukaryota</taxon>
        <taxon>Metazoa</taxon>
        <taxon>Ecdysozoa</taxon>
        <taxon>Arthropoda</taxon>
        <taxon>Hexapoda</taxon>
        <taxon>Insecta</taxon>
        <taxon>Pterygota</taxon>
        <taxon>Neoptera</taxon>
        <taxon>Endopterygota</taxon>
        <taxon>Diptera</taxon>
        <taxon>Brachycera</taxon>
        <taxon>Muscomorpha</taxon>
        <taxon>Ephydroidea</taxon>
        <taxon>Drosophilidae</taxon>
        <taxon>Drosophila</taxon>
        <taxon>Sophophora</taxon>
    </lineage>
</organism>
<feature type="compositionally biased region" description="Low complexity" evidence="4">
    <location>
        <begin position="503"/>
        <end position="519"/>
    </location>
</feature>
<dbReference type="CDD" id="cd08034">
    <property type="entry name" value="LARP_1_2"/>
    <property type="match status" value="1"/>
</dbReference>
<evidence type="ECO:0000313" key="8">
    <source>
        <dbReference type="RefSeq" id="XP_033167061.1"/>
    </source>
</evidence>
<feature type="compositionally biased region" description="Low complexity" evidence="4">
    <location>
        <begin position="41"/>
        <end position="54"/>
    </location>
</feature>